<dbReference type="PRINTS" id="PR00474">
    <property type="entry name" value="GLU5KINASE"/>
</dbReference>
<dbReference type="InterPro" id="IPR041739">
    <property type="entry name" value="G5K_ProB"/>
</dbReference>
<proteinExistence type="inferred from homology"/>
<dbReference type="FunCoup" id="A0A0D0BCZ7">
    <property type="interactions" value="275"/>
</dbReference>
<dbReference type="PROSITE" id="PS50890">
    <property type="entry name" value="PUA"/>
    <property type="match status" value="1"/>
</dbReference>
<dbReference type="SUPFAM" id="SSF53633">
    <property type="entry name" value="Carbamate kinase-like"/>
    <property type="match status" value="1"/>
</dbReference>
<evidence type="ECO:0000313" key="10">
    <source>
        <dbReference type="Proteomes" id="UP000054485"/>
    </source>
</evidence>
<reference evidence="9 10" key="1">
    <citation type="submission" date="2014-04" db="EMBL/GenBank/DDBJ databases">
        <authorList>
            <consortium name="DOE Joint Genome Institute"/>
            <person name="Kuo A."/>
            <person name="Ruytinx J."/>
            <person name="Rineau F."/>
            <person name="Colpaert J."/>
            <person name="Kohler A."/>
            <person name="Nagy L.G."/>
            <person name="Floudas D."/>
            <person name="Copeland A."/>
            <person name="Barry K.W."/>
            <person name="Cichocki N."/>
            <person name="Veneault-Fourrey C."/>
            <person name="LaButti K."/>
            <person name="Lindquist E.A."/>
            <person name="Lipzen A."/>
            <person name="Lundell T."/>
            <person name="Morin E."/>
            <person name="Murat C."/>
            <person name="Sun H."/>
            <person name="Tunlid A."/>
            <person name="Henrissat B."/>
            <person name="Grigoriev I.V."/>
            <person name="Hibbett D.S."/>
            <person name="Martin F."/>
            <person name="Nordberg H.P."/>
            <person name="Cantor M.N."/>
            <person name="Hua S.X."/>
        </authorList>
    </citation>
    <scope>NUCLEOTIDE SEQUENCE [LARGE SCALE GENOMIC DNA]</scope>
    <source>
        <strain evidence="9 10">UH-Slu-Lm8-n1</strain>
    </source>
</reference>
<keyword evidence="10" id="KW-1185">Reference proteome</keyword>
<dbReference type="OrthoDB" id="409889at2759"/>
<evidence type="ECO:0000256" key="5">
    <source>
        <dbReference type="ARBA" id="ARBA00022741"/>
    </source>
</evidence>
<dbReference type="PANTHER" id="PTHR43654:SF3">
    <property type="entry name" value="GLUTAMATE 5-KINASE"/>
    <property type="match status" value="1"/>
</dbReference>
<dbReference type="InParanoid" id="A0A0D0BCZ7"/>
<dbReference type="PROSITE" id="PS00902">
    <property type="entry name" value="GLUTAMATE_5_KINASE"/>
    <property type="match status" value="1"/>
</dbReference>
<dbReference type="SUPFAM" id="SSF88697">
    <property type="entry name" value="PUA domain-like"/>
    <property type="match status" value="1"/>
</dbReference>
<keyword evidence="7" id="KW-0067">ATP-binding</keyword>
<dbReference type="GO" id="GO:0003723">
    <property type="term" value="F:RNA binding"/>
    <property type="evidence" value="ECO:0007669"/>
    <property type="project" value="InterPro"/>
</dbReference>
<protein>
    <recommendedName>
        <fullName evidence="8">Aspartate/glutamate/uridylate kinase domain-containing protein</fullName>
    </recommendedName>
</protein>
<dbReference type="Gene3D" id="3.40.1160.10">
    <property type="entry name" value="Acetylglutamate kinase-like"/>
    <property type="match status" value="2"/>
</dbReference>
<organism evidence="9 10">
    <name type="scientific">Suillus luteus UH-Slu-Lm8-n1</name>
    <dbReference type="NCBI Taxonomy" id="930992"/>
    <lineage>
        <taxon>Eukaryota</taxon>
        <taxon>Fungi</taxon>
        <taxon>Dikarya</taxon>
        <taxon>Basidiomycota</taxon>
        <taxon>Agaricomycotina</taxon>
        <taxon>Agaricomycetes</taxon>
        <taxon>Agaricomycetidae</taxon>
        <taxon>Boletales</taxon>
        <taxon>Suillineae</taxon>
        <taxon>Suillaceae</taxon>
        <taxon>Suillus</taxon>
    </lineage>
</organism>
<evidence type="ECO:0000313" key="9">
    <source>
        <dbReference type="EMBL" id="KIK47684.1"/>
    </source>
</evidence>
<evidence type="ECO:0000256" key="4">
    <source>
        <dbReference type="ARBA" id="ARBA00022679"/>
    </source>
</evidence>
<dbReference type="Pfam" id="PF00696">
    <property type="entry name" value="AA_kinase"/>
    <property type="match status" value="1"/>
</dbReference>
<dbReference type="InterPro" id="IPR001048">
    <property type="entry name" value="Asp/Glu/Uridylate_kinase"/>
</dbReference>
<dbReference type="InterPro" id="IPR001057">
    <property type="entry name" value="Glu/AcGlu_kinase"/>
</dbReference>
<dbReference type="PIRSF" id="PIRSF000729">
    <property type="entry name" value="GK"/>
    <property type="match status" value="1"/>
</dbReference>
<keyword evidence="3" id="KW-0641">Proline biosynthesis</keyword>
<reference evidence="10" key="2">
    <citation type="submission" date="2015-01" db="EMBL/GenBank/DDBJ databases">
        <title>Evolutionary Origins and Diversification of the Mycorrhizal Mutualists.</title>
        <authorList>
            <consortium name="DOE Joint Genome Institute"/>
            <consortium name="Mycorrhizal Genomics Consortium"/>
            <person name="Kohler A."/>
            <person name="Kuo A."/>
            <person name="Nagy L.G."/>
            <person name="Floudas D."/>
            <person name="Copeland A."/>
            <person name="Barry K.W."/>
            <person name="Cichocki N."/>
            <person name="Veneault-Fourrey C."/>
            <person name="LaButti K."/>
            <person name="Lindquist E.A."/>
            <person name="Lipzen A."/>
            <person name="Lundell T."/>
            <person name="Morin E."/>
            <person name="Murat C."/>
            <person name="Riley R."/>
            <person name="Ohm R."/>
            <person name="Sun H."/>
            <person name="Tunlid A."/>
            <person name="Henrissat B."/>
            <person name="Grigoriev I.V."/>
            <person name="Hibbett D.S."/>
            <person name="Martin F."/>
        </authorList>
    </citation>
    <scope>NUCLEOTIDE SEQUENCE [LARGE SCALE GENOMIC DNA]</scope>
    <source>
        <strain evidence="10">UH-Slu-Lm8-n1</strain>
    </source>
</reference>
<dbReference type="InterPro" id="IPR011529">
    <property type="entry name" value="Glu_5kinase"/>
</dbReference>
<dbReference type="FunFam" id="3.40.1160.10:FF:000018">
    <property type="entry name" value="Glutamate 5-kinase"/>
    <property type="match status" value="1"/>
</dbReference>
<dbReference type="InterPro" id="IPR015947">
    <property type="entry name" value="PUA-like_sf"/>
</dbReference>
<sequence length="501" mass="53099">MSRSVKRGPPSTIVIKLGTSSIVHEETHQPLLSILSAVVETVISLRSHGHKVVLVSSGAIGVGLRTMDIPQRPKSLSKKQALAAIGQGRLIALWDNLFGQFDQRTAQVLLTRGDISDRTRYLNAVNTLNELLSMGVVPIVNENDTISVSEIKFGDNDTLSAITSSMIHADYLFLLTDVDGLYTSNPRKDPSAKKLDVVISVAAIRAQVSTSTLGSSLGTGGMETKLIAAEIATGAGVTTVIASSKQPSVIVDIIDYYAALKSTSVPTSGAVSPTAPQNLNQVDLDEVAASLSWPRPPHTVFKPALIPMRDLKAWTSHTLYPAGSVVIDSGAHAVLSRRESGGRLLPAGVLGVRGSFASGQAVRILVHRRTEGVPVEAKEVAQMPYSNVAATTPCTPVLEPGASVTASVTSLVPLSRSGSSASLSDDMISDSQTITDDEIPLIEKTDECEIWDCVEVGRGLANYNSAQISRVRGLNSARIAQLLGYADTEYVVENITIRMSA</sequence>
<evidence type="ECO:0000256" key="6">
    <source>
        <dbReference type="ARBA" id="ARBA00022777"/>
    </source>
</evidence>
<keyword evidence="6" id="KW-0418">Kinase</keyword>
<dbReference type="Proteomes" id="UP000054485">
    <property type="component" value="Unassembled WGS sequence"/>
</dbReference>
<dbReference type="GO" id="GO:0005829">
    <property type="term" value="C:cytosol"/>
    <property type="evidence" value="ECO:0007669"/>
    <property type="project" value="TreeGrafter"/>
</dbReference>
<dbReference type="CDD" id="cd21157">
    <property type="entry name" value="PUA_G5K"/>
    <property type="match status" value="1"/>
</dbReference>
<evidence type="ECO:0000256" key="3">
    <source>
        <dbReference type="ARBA" id="ARBA00022650"/>
    </source>
</evidence>
<dbReference type="CDD" id="cd04242">
    <property type="entry name" value="AAK_G5K_ProB"/>
    <property type="match status" value="1"/>
</dbReference>
<dbReference type="Gene3D" id="2.30.130.10">
    <property type="entry name" value="PUA domain"/>
    <property type="match status" value="1"/>
</dbReference>
<dbReference type="InterPro" id="IPR019797">
    <property type="entry name" value="Glutamate_5-kinase_CS"/>
</dbReference>
<dbReference type="STRING" id="930992.A0A0D0BCZ7"/>
<evidence type="ECO:0000256" key="1">
    <source>
        <dbReference type="ARBA" id="ARBA00022490"/>
    </source>
</evidence>
<dbReference type="HAMAP" id="MF_00456">
    <property type="entry name" value="ProB"/>
    <property type="match status" value="1"/>
</dbReference>
<evidence type="ECO:0000259" key="8">
    <source>
        <dbReference type="Pfam" id="PF00696"/>
    </source>
</evidence>
<feature type="domain" description="Aspartate/glutamate/uridylate kinase" evidence="8">
    <location>
        <begin position="12"/>
        <end position="242"/>
    </location>
</feature>
<dbReference type="GO" id="GO:0004349">
    <property type="term" value="F:glutamate 5-kinase activity"/>
    <property type="evidence" value="ECO:0007669"/>
    <property type="project" value="InterPro"/>
</dbReference>
<dbReference type="GO" id="GO:1901607">
    <property type="term" value="P:alpha-amino acid biosynthetic process"/>
    <property type="evidence" value="ECO:0007669"/>
    <property type="project" value="UniProtKB-ARBA"/>
</dbReference>
<dbReference type="InterPro" id="IPR036393">
    <property type="entry name" value="AceGlu_kinase-like_sf"/>
</dbReference>
<dbReference type="HOGENOM" id="CLU_025400_1_1_1"/>
<evidence type="ECO:0000256" key="2">
    <source>
        <dbReference type="ARBA" id="ARBA00022605"/>
    </source>
</evidence>
<dbReference type="EMBL" id="KN835144">
    <property type="protein sequence ID" value="KIK47684.1"/>
    <property type="molecule type" value="Genomic_DNA"/>
</dbReference>
<gene>
    <name evidence="9" type="ORF">CY34DRAFT_21232</name>
</gene>
<dbReference type="InterPro" id="IPR005715">
    <property type="entry name" value="Glu_5kinase/COase_Synthase"/>
</dbReference>
<keyword evidence="1" id="KW-0963">Cytoplasm</keyword>
<keyword evidence="2" id="KW-0028">Amino-acid biosynthesis</keyword>
<evidence type="ECO:0000256" key="7">
    <source>
        <dbReference type="ARBA" id="ARBA00022840"/>
    </source>
</evidence>
<dbReference type="AlphaFoldDB" id="A0A0D0BCZ7"/>
<dbReference type="GO" id="GO:0005524">
    <property type="term" value="F:ATP binding"/>
    <property type="evidence" value="ECO:0007669"/>
    <property type="project" value="UniProtKB-KW"/>
</dbReference>
<keyword evidence="4" id="KW-0808">Transferase</keyword>
<accession>A0A0D0BCZ7</accession>
<dbReference type="InterPro" id="IPR036974">
    <property type="entry name" value="PUA_sf"/>
</dbReference>
<dbReference type="PANTHER" id="PTHR43654">
    <property type="entry name" value="GLUTAMATE 5-KINASE"/>
    <property type="match status" value="1"/>
</dbReference>
<keyword evidence="5" id="KW-0547">Nucleotide-binding</keyword>
<name>A0A0D0BCZ7_9AGAM</name>
<dbReference type="NCBIfam" id="TIGR01027">
    <property type="entry name" value="proB"/>
    <property type="match status" value="1"/>
</dbReference>